<proteinExistence type="predicted"/>
<feature type="transmembrane region" description="Helical" evidence="1">
    <location>
        <begin position="6"/>
        <end position="24"/>
    </location>
</feature>
<evidence type="ECO:0000313" key="3">
    <source>
        <dbReference type="Proteomes" id="UP000783213"/>
    </source>
</evidence>
<reference evidence="2 3" key="1">
    <citation type="journal article" date="2020" name="Genome Biol. Evol.">
        <title>Comparative genomics of Sclerotiniaceae.</title>
        <authorList>
            <person name="Valero Jimenez C.A."/>
            <person name="Steentjes M."/>
            <person name="Scholten O.E."/>
            <person name="Van Kan J.A.L."/>
        </authorList>
    </citation>
    <scope>NUCLEOTIDE SEQUENCE [LARGE SCALE GENOMIC DNA]</scope>
    <source>
        <strain evidence="2 3">B1</strain>
    </source>
</reference>
<keyword evidence="1" id="KW-0812">Transmembrane</keyword>
<keyword evidence="1" id="KW-0472">Membrane</keyword>
<protein>
    <recommendedName>
        <fullName evidence="4">Transcription factor domain-containing protein</fullName>
    </recommendedName>
</protein>
<comment type="caution">
    <text evidence="2">The sequence shown here is derived from an EMBL/GenBank/DDBJ whole genome shotgun (WGS) entry which is preliminary data.</text>
</comment>
<organism evidence="2 3">
    <name type="scientific">Botrytis deweyae</name>
    <dbReference type="NCBI Taxonomy" id="2478750"/>
    <lineage>
        <taxon>Eukaryota</taxon>
        <taxon>Fungi</taxon>
        <taxon>Dikarya</taxon>
        <taxon>Ascomycota</taxon>
        <taxon>Pezizomycotina</taxon>
        <taxon>Leotiomycetes</taxon>
        <taxon>Helotiales</taxon>
        <taxon>Sclerotiniaceae</taxon>
        <taxon>Botrytis</taxon>
    </lineage>
</organism>
<evidence type="ECO:0000256" key="1">
    <source>
        <dbReference type="SAM" id="Phobius"/>
    </source>
</evidence>
<keyword evidence="1" id="KW-1133">Transmembrane helix</keyword>
<evidence type="ECO:0000313" key="2">
    <source>
        <dbReference type="EMBL" id="KAF7929437.1"/>
    </source>
</evidence>
<dbReference type="EMBL" id="RCSX01000010">
    <property type="protein sequence ID" value="KAF7929437.1"/>
    <property type="molecule type" value="Genomic_DNA"/>
</dbReference>
<dbReference type="Proteomes" id="UP000783213">
    <property type="component" value="Unassembled WGS sequence"/>
</dbReference>
<keyword evidence="3" id="KW-1185">Reference proteome</keyword>
<evidence type="ECO:0008006" key="4">
    <source>
        <dbReference type="Google" id="ProtNLM"/>
    </source>
</evidence>
<gene>
    <name evidence="2" type="ORF">EAE98_005355</name>
</gene>
<dbReference type="RefSeq" id="XP_038810819.1">
    <property type="nucleotide sequence ID" value="XM_038952977.1"/>
</dbReference>
<dbReference type="GeneID" id="62232129"/>
<accession>A0ABQ7INP4</accession>
<name>A0ABQ7INP4_9HELO</name>
<sequence length="92" mass="10768">MTNSYQAYYTSFHCSCAGLFWIALENLIFSYQAYYTSVTSLRAAQLWCLVWCKSDQAPELSVHLKVLRRLKDRMQRGRRLDEIKSTHWGPSA</sequence>